<sequence length="186" mass="20167">MDNISYRCLFMGVSRLQPHINAAFHDFDTCMNTDLANLCDHISFFLRHLAPEHFERVLGQTAGSWINTNTPTSRFGGLQTSGEADQVTGELPDLVPPSPPASAIASLVEPSGPSYEVISIHDTDDKAVPAMPVLSEAESMSTDDPDIKSDKLIDEEEEEEVACLKIKLPPAPSKSSADPSPDCSRL</sequence>
<reference evidence="2 3" key="1">
    <citation type="submission" date="2019-01" db="EMBL/GenBank/DDBJ databases">
        <title>Draft genome sequence of Psathyrella aberdarensis IHI B618.</title>
        <authorList>
            <person name="Buettner E."/>
            <person name="Kellner H."/>
        </authorList>
    </citation>
    <scope>NUCLEOTIDE SEQUENCE [LARGE SCALE GENOMIC DNA]</scope>
    <source>
        <strain evidence="2 3">IHI B618</strain>
    </source>
</reference>
<protein>
    <submittedName>
        <fullName evidence="2">Uncharacterized protein</fullName>
    </submittedName>
</protein>
<evidence type="ECO:0000313" key="3">
    <source>
        <dbReference type="Proteomes" id="UP000290288"/>
    </source>
</evidence>
<keyword evidence="3" id="KW-1185">Reference proteome</keyword>
<organism evidence="2 3">
    <name type="scientific">Candolleomyces aberdarensis</name>
    <dbReference type="NCBI Taxonomy" id="2316362"/>
    <lineage>
        <taxon>Eukaryota</taxon>
        <taxon>Fungi</taxon>
        <taxon>Dikarya</taxon>
        <taxon>Basidiomycota</taxon>
        <taxon>Agaricomycotina</taxon>
        <taxon>Agaricomycetes</taxon>
        <taxon>Agaricomycetidae</taxon>
        <taxon>Agaricales</taxon>
        <taxon>Agaricineae</taxon>
        <taxon>Psathyrellaceae</taxon>
        <taxon>Candolleomyces</taxon>
    </lineage>
</organism>
<evidence type="ECO:0000256" key="1">
    <source>
        <dbReference type="SAM" id="MobiDB-lite"/>
    </source>
</evidence>
<name>A0A4Q2CZE0_9AGAR</name>
<feature type="compositionally biased region" description="Low complexity" evidence="1">
    <location>
        <begin position="173"/>
        <end position="186"/>
    </location>
</feature>
<evidence type="ECO:0000313" key="2">
    <source>
        <dbReference type="EMBL" id="RXW11792.1"/>
    </source>
</evidence>
<gene>
    <name evidence="2" type="ORF">EST38_g14063</name>
</gene>
<comment type="caution">
    <text evidence="2">The sequence shown here is derived from an EMBL/GenBank/DDBJ whole genome shotgun (WGS) entry which is preliminary data.</text>
</comment>
<proteinExistence type="predicted"/>
<dbReference type="OrthoDB" id="10500683at2759"/>
<dbReference type="AlphaFoldDB" id="A0A4Q2CZE0"/>
<accession>A0A4Q2CZE0</accession>
<feature type="region of interest" description="Disordered" evidence="1">
    <location>
        <begin position="135"/>
        <end position="186"/>
    </location>
</feature>
<dbReference type="EMBL" id="SDEE01001599">
    <property type="protein sequence ID" value="RXW11792.1"/>
    <property type="molecule type" value="Genomic_DNA"/>
</dbReference>
<dbReference type="Proteomes" id="UP000290288">
    <property type="component" value="Unassembled WGS sequence"/>
</dbReference>